<keyword evidence="2" id="KW-1185">Reference proteome</keyword>
<reference evidence="1" key="1">
    <citation type="journal article" date="2014" name="Int. J. Syst. Evol. Microbiol.">
        <title>Complete genome sequence of Corynebacterium casei LMG S-19264T (=DSM 44701T), isolated from a smear-ripened cheese.</title>
        <authorList>
            <consortium name="US DOE Joint Genome Institute (JGI-PGF)"/>
            <person name="Walter F."/>
            <person name="Albersmeier A."/>
            <person name="Kalinowski J."/>
            <person name="Ruckert C."/>
        </authorList>
    </citation>
    <scope>NUCLEOTIDE SEQUENCE</scope>
    <source>
        <strain evidence="1">CGMCC 1.15758</strain>
    </source>
</reference>
<accession>A0A8J2Z657</accession>
<reference evidence="1" key="2">
    <citation type="submission" date="2020-09" db="EMBL/GenBank/DDBJ databases">
        <authorList>
            <person name="Sun Q."/>
            <person name="Zhou Y."/>
        </authorList>
    </citation>
    <scope>NUCLEOTIDE SEQUENCE</scope>
    <source>
        <strain evidence="1">CGMCC 1.15758</strain>
    </source>
</reference>
<gene>
    <name evidence="1" type="ORF">GCM10010995_22990</name>
</gene>
<dbReference type="RefSeq" id="WP_117003599.1">
    <property type="nucleotide sequence ID" value="NZ_BMJS01000033.1"/>
</dbReference>
<dbReference type="EMBL" id="BMJS01000033">
    <property type="protein sequence ID" value="GGG04952.1"/>
    <property type="molecule type" value="Genomic_DNA"/>
</dbReference>
<organism evidence="1 2">
    <name type="scientific">Cysteiniphilum litorale</name>
    <dbReference type="NCBI Taxonomy" id="2056700"/>
    <lineage>
        <taxon>Bacteria</taxon>
        <taxon>Pseudomonadati</taxon>
        <taxon>Pseudomonadota</taxon>
        <taxon>Gammaproteobacteria</taxon>
        <taxon>Thiotrichales</taxon>
        <taxon>Fastidiosibacteraceae</taxon>
        <taxon>Cysteiniphilum</taxon>
    </lineage>
</organism>
<evidence type="ECO:0000313" key="1">
    <source>
        <dbReference type="EMBL" id="GGG04952.1"/>
    </source>
</evidence>
<proteinExistence type="predicted"/>
<sequence>MSEELLTLLTSSLEAYDAIIIAEDKNTYIHGVIDAVQKVNEKYLLPIYIAKTTSQLARLKQKLDATALRTFYILDNKYTIEENEPKGQELIEQWQLENDCVMITSSYFDMRDQKLPYPVFDKLMPEFDLC</sequence>
<evidence type="ECO:0000313" key="2">
    <source>
        <dbReference type="Proteomes" id="UP000636949"/>
    </source>
</evidence>
<name>A0A8J2Z657_9GAMM</name>
<dbReference type="Proteomes" id="UP000636949">
    <property type="component" value="Unassembled WGS sequence"/>
</dbReference>
<dbReference type="AlphaFoldDB" id="A0A8J2Z657"/>
<comment type="caution">
    <text evidence="1">The sequence shown here is derived from an EMBL/GenBank/DDBJ whole genome shotgun (WGS) entry which is preliminary data.</text>
</comment>
<protein>
    <submittedName>
        <fullName evidence="1">Uncharacterized protein</fullName>
    </submittedName>
</protein>